<proteinExistence type="predicted"/>
<dbReference type="InterPro" id="IPR029063">
    <property type="entry name" value="SAM-dependent_MTases_sf"/>
</dbReference>
<reference evidence="6" key="1">
    <citation type="journal article" date="2013" name="Stand. Genomic Sci.">
        <title>Genome sequence of the Litoreibacter arenae type strain (DSM 19593(T)), a member of the Roseobacter clade isolated from sea sand.</title>
        <authorList>
            <person name="Riedel T."/>
            <person name="Fiebig A."/>
            <person name="Petersen J."/>
            <person name="Gronow S."/>
            <person name="Kyrpides N.C."/>
            <person name="Goker M."/>
            <person name="Klenk H.P."/>
        </authorList>
    </citation>
    <scope>NUCLEOTIDE SEQUENCE [LARGE SCALE GENOMIC DNA]</scope>
    <source>
        <strain evidence="6">DSM 19593</strain>
    </source>
</reference>
<feature type="domain" description="Methyltransferase type 12" evidence="4">
    <location>
        <begin position="34"/>
        <end position="133"/>
    </location>
</feature>
<dbReference type="PATRIC" id="fig|1123360.3.peg.2296"/>
<keyword evidence="6" id="KW-1185">Reference proteome</keyword>
<evidence type="ECO:0000256" key="3">
    <source>
        <dbReference type="ARBA" id="ARBA00022691"/>
    </source>
</evidence>
<protein>
    <submittedName>
        <fullName evidence="5">SAM-dependent methyltransferase</fullName>
    </submittedName>
</protein>
<keyword evidence="2 5" id="KW-0808">Transferase</keyword>
<evidence type="ECO:0000256" key="2">
    <source>
        <dbReference type="ARBA" id="ARBA00022679"/>
    </source>
</evidence>
<evidence type="ECO:0000313" key="5">
    <source>
        <dbReference type="EMBL" id="EPX78526.1"/>
    </source>
</evidence>
<gene>
    <name evidence="5" type="ORF">thalar_02318</name>
</gene>
<dbReference type="EMBL" id="AONI01000011">
    <property type="protein sequence ID" value="EPX78526.1"/>
    <property type="molecule type" value="Genomic_DNA"/>
</dbReference>
<dbReference type="CDD" id="cd02440">
    <property type="entry name" value="AdoMet_MTases"/>
    <property type="match status" value="1"/>
</dbReference>
<dbReference type="GO" id="GO:0032259">
    <property type="term" value="P:methylation"/>
    <property type="evidence" value="ECO:0007669"/>
    <property type="project" value="UniProtKB-KW"/>
</dbReference>
<dbReference type="Proteomes" id="UP000015351">
    <property type="component" value="Unassembled WGS sequence"/>
</dbReference>
<dbReference type="InterPro" id="IPR013217">
    <property type="entry name" value="Methyltransf_12"/>
</dbReference>
<dbReference type="PANTHER" id="PTHR43464:SF19">
    <property type="entry name" value="UBIQUINONE BIOSYNTHESIS O-METHYLTRANSFERASE, MITOCHONDRIAL"/>
    <property type="match status" value="1"/>
</dbReference>
<dbReference type="HOGENOM" id="CLU_081790_0_0_5"/>
<keyword evidence="1 5" id="KW-0489">Methyltransferase</keyword>
<dbReference type="GO" id="GO:0008168">
    <property type="term" value="F:methyltransferase activity"/>
    <property type="evidence" value="ECO:0007669"/>
    <property type="project" value="UniProtKB-KW"/>
</dbReference>
<dbReference type="Gene3D" id="3.40.50.150">
    <property type="entry name" value="Vaccinia Virus protein VP39"/>
    <property type="match status" value="1"/>
</dbReference>
<dbReference type="STRING" id="1123360.thalar_02318"/>
<evidence type="ECO:0000259" key="4">
    <source>
        <dbReference type="Pfam" id="PF08242"/>
    </source>
</evidence>
<dbReference type="Pfam" id="PF08242">
    <property type="entry name" value="Methyltransf_12"/>
    <property type="match status" value="1"/>
</dbReference>
<dbReference type="AlphaFoldDB" id="S9QAX2"/>
<accession>S9QAX2</accession>
<dbReference type="SUPFAM" id="SSF53335">
    <property type="entry name" value="S-adenosyl-L-methionine-dependent methyltransferases"/>
    <property type="match status" value="1"/>
</dbReference>
<dbReference type="PANTHER" id="PTHR43464">
    <property type="entry name" value="METHYLTRANSFERASE"/>
    <property type="match status" value="1"/>
</dbReference>
<sequence length="216" mass="23605">MYREMQRAVPGLDAMYRLVQALVTSHTGDAPHVLVVGAGSGREIEALDGCNVVGRITAIDPSARNLDTARDTAGALGASLDVRFVVGTTNDIPDGEAFDVVTSLLVMHHLRDDGTKFAYLKGLRDRLAPGGRLIHADVCFDEIDDFDRLVPMYLAHADIVGVSADAARLELNAIPQLPVISERRTRALFAEAGLTEPFEIFRSLWYRCWTSSRAPQ</sequence>
<comment type="caution">
    <text evidence="5">The sequence shown here is derived from an EMBL/GenBank/DDBJ whole genome shotgun (WGS) entry which is preliminary data.</text>
</comment>
<evidence type="ECO:0000256" key="1">
    <source>
        <dbReference type="ARBA" id="ARBA00022603"/>
    </source>
</evidence>
<dbReference type="eggNOG" id="COG2226">
    <property type="taxonomic scope" value="Bacteria"/>
</dbReference>
<keyword evidence="3" id="KW-0949">S-adenosyl-L-methionine</keyword>
<organism evidence="5 6">
    <name type="scientific">Litoreibacter arenae DSM 19593</name>
    <dbReference type="NCBI Taxonomy" id="1123360"/>
    <lineage>
        <taxon>Bacteria</taxon>
        <taxon>Pseudomonadati</taxon>
        <taxon>Pseudomonadota</taxon>
        <taxon>Alphaproteobacteria</taxon>
        <taxon>Rhodobacterales</taxon>
        <taxon>Roseobacteraceae</taxon>
        <taxon>Litoreibacter</taxon>
    </lineage>
</organism>
<evidence type="ECO:0000313" key="6">
    <source>
        <dbReference type="Proteomes" id="UP000015351"/>
    </source>
</evidence>
<name>S9QAX2_9RHOB</name>